<dbReference type="AlphaFoldDB" id="A0A7I9W4Z0"/>
<protein>
    <submittedName>
        <fullName evidence="2">Uncharacterized protein</fullName>
    </submittedName>
</protein>
<feature type="region of interest" description="Disordered" evidence="1">
    <location>
        <begin position="113"/>
        <end position="164"/>
    </location>
</feature>
<dbReference type="InterPro" id="IPR036896">
    <property type="entry name" value="Avidin-like_sf"/>
</dbReference>
<proteinExistence type="predicted"/>
<dbReference type="EMBL" id="BLKS01000001">
    <property type="protein sequence ID" value="GFG52723.1"/>
    <property type="molecule type" value="Genomic_DNA"/>
</dbReference>
<comment type="caution">
    <text evidence="2">The sequence shown here is derived from an EMBL/GenBank/DDBJ whole genome shotgun (WGS) entry which is preliminary data.</text>
</comment>
<reference evidence="2 3" key="1">
    <citation type="journal article" date="2019" name="Emerg. Microbes Infect.">
        <title>Comprehensive subspecies identification of 175 nontuberculous mycobacteria species based on 7547 genomic profiles.</title>
        <authorList>
            <person name="Matsumoto Y."/>
            <person name="Kinjo T."/>
            <person name="Motooka D."/>
            <person name="Nabeya D."/>
            <person name="Jung N."/>
            <person name="Uechi K."/>
            <person name="Horii T."/>
            <person name="Iida T."/>
            <person name="Fujita J."/>
            <person name="Nakamura S."/>
        </authorList>
    </citation>
    <scope>NUCLEOTIDE SEQUENCE [LARGE SCALE GENOMIC DNA]</scope>
    <source>
        <strain evidence="2 3">JCM 6377</strain>
    </source>
</reference>
<evidence type="ECO:0000256" key="1">
    <source>
        <dbReference type="SAM" id="MobiDB-lite"/>
    </source>
</evidence>
<dbReference type="Proteomes" id="UP000465302">
    <property type="component" value="Unassembled WGS sequence"/>
</dbReference>
<organism evidence="2 3">
    <name type="scientific">Mycolicibacterium agri</name>
    <name type="common">Mycobacterium agri</name>
    <dbReference type="NCBI Taxonomy" id="36811"/>
    <lineage>
        <taxon>Bacteria</taxon>
        <taxon>Bacillati</taxon>
        <taxon>Actinomycetota</taxon>
        <taxon>Actinomycetes</taxon>
        <taxon>Mycobacteriales</taxon>
        <taxon>Mycobacteriaceae</taxon>
        <taxon>Mycolicibacterium</taxon>
    </lineage>
</organism>
<dbReference type="Gene3D" id="2.40.128.30">
    <property type="entry name" value="Avidin-like"/>
    <property type="match status" value="1"/>
</dbReference>
<name>A0A7I9W4Z0_MYCAG</name>
<gene>
    <name evidence="2" type="ORF">MAGR_41640</name>
</gene>
<evidence type="ECO:0000313" key="2">
    <source>
        <dbReference type="EMBL" id="GFG52723.1"/>
    </source>
</evidence>
<sequence>MLAAGSAVSAIGLFTLPIQMVPVAQAACEDWVLGPTVFAFTLDQNGLDFDTYGWSGKSITALPSGAPAYATMWTDPKSVGPVTGNINGRTITMAVNWTEGAAKGTTSTFTGQIADDGTVKGTSTGTPGGNTWTSDPTAKLPRCNVAAPKPEEKPAPPPEPPKDAITVTFVRTIPQSTVRVESKANIPGQCVYNATSPGLSPVTVNFDIEANGSHSFAVLAPPPFTTWHVVTSCKGDFNGQQVEFGHDEQDVTLTS</sequence>
<accession>A0A7I9W4Z0</accession>
<feature type="compositionally biased region" description="Polar residues" evidence="1">
    <location>
        <begin position="120"/>
        <end position="136"/>
    </location>
</feature>
<evidence type="ECO:0000313" key="3">
    <source>
        <dbReference type="Proteomes" id="UP000465302"/>
    </source>
</evidence>